<comment type="caution">
    <text evidence="1">The sequence shown here is derived from an EMBL/GenBank/DDBJ whole genome shotgun (WGS) entry which is preliminary data.</text>
</comment>
<protein>
    <submittedName>
        <fullName evidence="1">Uncharacterized protein</fullName>
    </submittedName>
</protein>
<reference evidence="1" key="1">
    <citation type="submission" date="2023-03" db="EMBL/GenBank/DDBJ databases">
        <title>Massive genome expansion in bonnet fungi (Mycena s.s.) driven by repeated elements and novel gene families across ecological guilds.</title>
        <authorList>
            <consortium name="Lawrence Berkeley National Laboratory"/>
            <person name="Harder C.B."/>
            <person name="Miyauchi S."/>
            <person name="Viragh M."/>
            <person name="Kuo A."/>
            <person name="Thoen E."/>
            <person name="Andreopoulos B."/>
            <person name="Lu D."/>
            <person name="Skrede I."/>
            <person name="Drula E."/>
            <person name="Henrissat B."/>
            <person name="Morin E."/>
            <person name="Kohler A."/>
            <person name="Barry K."/>
            <person name="LaButti K."/>
            <person name="Morin E."/>
            <person name="Salamov A."/>
            <person name="Lipzen A."/>
            <person name="Mereny Z."/>
            <person name="Hegedus B."/>
            <person name="Baldrian P."/>
            <person name="Stursova M."/>
            <person name="Weitz H."/>
            <person name="Taylor A."/>
            <person name="Grigoriev I.V."/>
            <person name="Nagy L.G."/>
            <person name="Martin F."/>
            <person name="Kauserud H."/>
        </authorList>
    </citation>
    <scope>NUCLEOTIDE SEQUENCE</scope>
    <source>
        <strain evidence="1">CBHHK188m</strain>
    </source>
</reference>
<evidence type="ECO:0000313" key="2">
    <source>
        <dbReference type="Proteomes" id="UP001215280"/>
    </source>
</evidence>
<organism evidence="1 2">
    <name type="scientific">Mycena maculata</name>
    <dbReference type="NCBI Taxonomy" id="230809"/>
    <lineage>
        <taxon>Eukaryota</taxon>
        <taxon>Fungi</taxon>
        <taxon>Dikarya</taxon>
        <taxon>Basidiomycota</taxon>
        <taxon>Agaricomycotina</taxon>
        <taxon>Agaricomycetes</taxon>
        <taxon>Agaricomycetidae</taxon>
        <taxon>Agaricales</taxon>
        <taxon>Marasmiineae</taxon>
        <taxon>Mycenaceae</taxon>
        <taxon>Mycena</taxon>
    </lineage>
</organism>
<evidence type="ECO:0000313" key="1">
    <source>
        <dbReference type="EMBL" id="KAJ7733776.1"/>
    </source>
</evidence>
<keyword evidence="2" id="KW-1185">Reference proteome</keyword>
<proteinExistence type="predicted"/>
<dbReference type="EMBL" id="JARJLG010000166">
    <property type="protein sequence ID" value="KAJ7733776.1"/>
    <property type="molecule type" value="Genomic_DNA"/>
</dbReference>
<dbReference type="Proteomes" id="UP001215280">
    <property type="component" value="Unassembled WGS sequence"/>
</dbReference>
<dbReference type="AlphaFoldDB" id="A0AAD7I2P6"/>
<sequence length="440" mass="48134">MPERSGSRVTFSGLLANVMVALKLKEGWENYKQISTEEEGHVALVSPSVYRDGHDVDHDDAEAIGLINGTDAVTQPKRKRARCCVCCGLDCSLFWKAFGIVCALFALWNAFKLISWAVTPKPTGLENMPEYSMSLGCVSAPYIYGGGPITVEAPVGKESADHGFDTRGGAVGTVTLLEGSPTDTKVRYEVTVRTDNEALLDNVLLDYSSQPAKVSNFIITTPRPGEGHCMRYDVKMYIPPNLKRLHVASHTIAHVQFDPESYIQLDDLFVTLFSPTSSNIILPHNNLLAHRMTLEVYNGWIVGDATVQGTTKLTTQRGQGVLNVRVHPTDPVDPASPDAAILRTTTGSGRTDIFYVEHEGHVHRPISSIHMSSMNAPMYLTYRDAQYNGRIELGSKSYTATGVQKLAAGAVDGTWTHTVGDVNGKDELVIKSRGWTGLYF</sequence>
<accession>A0AAD7I2P6</accession>
<name>A0AAD7I2P6_9AGAR</name>
<gene>
    <name evidence="1" type="ORF">DFH07DRAFT_133118</name>
</gene>